<evidence type="ECO:0000256" key="1">
    <source>
        <dbReference type="SAM" id="Phobius"/>
    </source>
</evidence>
<dbReference type="Proteomes" id="UP000199205">
    <property type="component" value="Unassembled WGS sequence"/>
</dbReference>
<evidence type="ECO:0000259" key="2">
    <source>
        <dbReference type="Pfam" id="PF00892"/>
    </source>
</evidence>
<feature type="transmembrane region" description="Helical" evidence="1">
    <location>
        <begin position="160"/>
        <end position="180"/>
    </location>
</feature>
<feature type="transmembrane region" description="Helical" evidence="1">
    <location>
        <begin position="104"/>
        <end position="123"/>
    </location>
</feature>
<dbReference type="SUPFAM" id="SSF103481">
    <property type="entry name" value="Multidrug resistance efflux transporter EmrE"/>
    <property type="match status" value="1"/>
</dbReference>
<evidence type="ECO:0000313" key="3">
    <source>
        <dbReference type="EMBL" id="SCB08636.1"/>
    </source>
</evidence>
<feature type="domain" description="EamA" evidence="2">
    <location>
        <begin position="163"/>
        <end position="293"/>
    </location>
</feature>
<dbReference type="PANTHER" id="PTHR22911">
    <property type="entry name" value="ACYL-MALONYL CONDENSING ENZYME-RELATED"/>
    <property type="match status" value="1"/>
</dbReference>
<gene>
    <name evidence="3" type="ORF">GA0061101_101242</name>
</gene>
<feature type="transmembrane region" description="Helical" evidence="1">
    <location>
        <begin position="221"/>
        <end position="240"/>
    </location>
</feature>
<organism evidence="3 4">
    <name type="scientific">Rhizobium lusitanum</name>
    <dbReference type="NCBI Taxonomy" id="293958"/>
    <lineage>
        <taxon>Bacteria</taxon>
        <taxon>Pseudomonadati</taxon>
        <taxon>Pseudomonadota</taxon>
        <taxon>Alphaproteobacteria</taxon>
        <taxon>Hyphomicrobiales</taxon>
        <taxon>Rhizobiaceae</taxon>
        <taxon>Rhizobium/Agrobacterium group</taxon>
        <taxon>Rhizobium</taxon>
    </lineage>
</organism>
<protein>
    <submittedName>
        <fullName evidence="3">EamA-like transporter family protein</fullName>
    </submittedName>
</protein>
<dbReference type="EMBL" id="FMAF01000001">
    <property type="protein sequence ID" value="SCB08636.1"/>
    <property type="molecule type" value="Genomic_DNA"/>
</dbReference>
<feature type="transmembrane region" description="Helical" evidence="1">
    <location>
        <begin position="135"/>
        <end position="154"/>
    </location>
</feature>
<sequence length="304" mass="31306">MTALTLPTRKISPTAIGYAGAIVTVLIWANWILATRHTAETQMSTIDLGLIRYGVPALVLAPVWWRTGLLPKGVPLKLLALMVCGSGALFFQLTTFAIQFTPASAAGILLGGSMPLAAALIGVTLFRERLDVTRWLGLAGIVAGVVILLARSLYGVQISWEGFTLLPLAALLWASYTHAFRRSGLSALQSSAIIAVWSFLIHVGLAFVFGSSLASVPLPEIGLQIVSQGLLSGLAATLAYGLAVQALGGTQAAAFTAITPVLATIGGGFLLGEKIGAAGIAAALVTGIGVALSTGLLARKSAQH</sequence>
<proteinExistence type="predicted"/>
<feature type="domain" description="EamA" evidence="2">
    <location>
        <begin position="16"/>
        <end position="149"/>
    </location>
</feature>
<feature type="transmembrane region" description="Helical" evidence="1">
    <location>
        <begin position="192"/>
        <end position="215"/>
    </location>
</feature>
<dbReference type="InterPro" id="IPR000620">
    <property type="entry name" value="EamA_dom"/>
</dbReference>
<accession>A0A1C3TZK4</accession>
<keyword evidence="1" id="KW-0812">Transmembrane</keyword>
<dbReference type="OrthoDB" id="7743310at2"/>
<reference evidence="3 4" key="1">
    <citation type="submission" date="2016-08" db="EMBL/GenBank/DDBJ databases">
        <authorList>
            <person name="Seilhamer J.J."/>
        </authorList>
    </citation>
    <scope>NUCLEOTIDE SEQUENCE [LARGE SCALE GENOMIC DNA]</scope>
    <source>
        <strain evidence="3 4">P1-7</strain>
    </source>
</reference>
<dbReference type="Pfam" id="PF00892">
    <property type="entry name" value="EamA"/>
    <property type="match status" value="2"/>
</dbReference>
<dbReference type="Gene3D" id="1.10.3730.20">
    <property type="match status" value="1"/>
</dbReference>
<name>A0A1C3TZK4_9HYPH</name>
<keyword evidence="1" id="KW-1133">Transmembrane helix</keyword>
<feature type="transmembrane region" description="Helical" evidence="1">
    <location>
        <begin position="78"/>
        <end position="98"/>
    </location>
</feature>
<feature type="transmembrane region" description="Helical" evidence="1">
    <location>
        <begin position="15"/>
        <end position="34"/>
    </location>
</feature>
<dbReference type="PANTHER" id="PTHR22911:SF137">
    <property type="entry name" value="SOLUTE CARRIER FAMILY 35 MEMBER G2-RELATED"/>
    <property type="match status" value="1"/>
</dbReference>
<dbReference type="AlphaFoldDB" id="A0A1C3TZK4"/>
<dbReference type="RefSeq" id="WP_092573008.1">
    <property type="nucleotide sequence ID" value="NZ_FMAF01000001.1"/>
</dbReference>
<feature type="transmembrane region" description="Helical" evidence="1">
    <location>
        <begin position="277"/>
        <end position="298"/>
    </location>
</feature>
<feature type="transmembrane region" description="Helical" evidence="1">
    <location>
        <begin position="252"/>
        <end position="271"/>
    </location>
</feature>
<keyword evidence="1" id="KW-0472">Membrane</keyword>
<dbReference type="GO" id="GO:0016020">
    <property type="term" value="C:membrane"/>
    <property type="evidence" value="ECO:0007669"/>
    <property type="project" value="InterPro"/>
</dbReference>
<dbReference type="InterPro" id="IPR037185">
    <property type="entry name" value="EmrE-like"/>
</dbReference>
<evidence type="ECO:0000313" key="4">
    <source>
        <dbReference type="Proteomes" id="UP000199205"/>
    </source>
</evidence>